<feature type="region of interest" description="Disordered" evidence="1">
    <location>
        <begin position="1"/>
        <end position="69"/>
    </location>
</feature>
<feature type="compositionally biased region" description="Basic residues" evidence="1">
    <location>
        <begin position="1"/>
        <end position="12"/>
    </location>
</feature>
<evidence type="ECO:0000256" key="1">
    <source>
        <dbReference type="SAM" id="MobiDB-lite"/>
    </source>
</evidence>
<protein>
    <submittedName>
        <fullName evidence="2">Uncharacterized protein</fullName>
    </submittedName>
</protein>
<name>A0A699USG5_TANCI</name>
<dbReference type="EMBL" id="BKCJ011339522">
    <property type="protein sequence ID" value="GFD22734.1"/>
    <property type="molecule type" value="Genomic_DNA"/>
</dbReference>
<gene>
    <name evidence="2" type="ORF">Tci_894703</name>
</gene>
<feature type="non-terminal residue" evidence="2">
    <location>
        <position position="1"/>
    </location>
</feature>
<evidence type="ECO:0000313" key="2">
    <source>
        <dbReference type="EMBL" id="GFD22734.1"/>
    </source>
</evidence>
<dbReference type="AlphaFoldDB" id="A0A699USG5"/>
<accession>A0A699USG5</accession>
<sequence>SATGGRHRHRPVQRAGAWQQSGQTARCLDRAPGRSGCSSAGWIADWSRRSQPRGRAGQPRHIGRRHRHPDGCTCRALTTGEPERYLRTRCHSQRVFAPFWRVTFRRMASVNEAFAAPRSLLRNLDTPITILEATLA</sequence>
<proteinExistence type="predicted"/>
<comment type="caution">
    <text evidence="2">The sequence shown here is derived from an EMBL/GenBank/DDBJ whole genome shotgun (WGS) entry which is preliminary data.</text>
</comment>
<organism evidence="2">
    <name type="scientific">Tanacetum cinerariifolium</name>
    <name type="common">Dalmatian daisy</name>
    <name type="synonym">Chrysanthemum cinerariifolium</name>
    <dbReference type="NCBI Taxonomy" id="118510"/>
    <lineage>
        <taxon>Eukaryota</taxon>
        <taxon>Viridiplantae</taxon>
        <taxon>Streptophyta</taxon>
        <taxon>Embryophyta</taxon>
        <taxon>Tracheophyta</taxon>
        <taxon>Spermatophyta</taxon>
        <taxon>Magnoliopsida</taxon>
        <taxon>eudicotyledons</taxon>
        <taxon>Gunneridae</taxon>
        <taxon>Pentapetalae</taxon>
        <taxon>asterids</taxon>
        <taxon>campanulids</taxon>
        <taxon>Asterales</taxon>
        <taxon>Asteraceae</taxon>
        <taxon>Asteroideae</taxon>
        <taxon>Anthemideae</taxon>
        <taxon>Anthemidinae</taxon>
        <taxon>Tanacetum</taxon>
    </lineage>
</organism>
<reference evidence="2" key="1">
    <citation type="journal article" date="2019" name="Sci. Rep.">
        <title>Draft genome of Tanacetum cinerariifolium, the natural source of mosquito coil.</title>
        <authorList>
            <person name="Yamashiro T."/>
            <person name="Shiraishi A."/>
            <person name="Satake H."/>
            <person name="Nakayama K."/>
        </authorList>
    </citation>
    <scope>NUCLEOTIDE SEQUENCE</scope>
</reference>